<sequence>MSTNVAPSSSATSSTQFADAWLWRSMQYAPIHAAPGAATSASEPSSTAMRTKDGRTVSVPQVRLLWL</sequence>
<evidence type="ECO:0000313" key="3">
    <source>
        <dbReference type="Proteomes" id="UP000077266"/>
    </source>
</evidence>
<dbReference type="EMBL" id="KV425930">
    <property type="protein sequence ID" value="KZV97467.1"/>
    <property type="molecule type" value="Genomic_DNA"/>
</dbReference>
<feature type="region of interest" description="Disordered" evidence="1">
    <location>
        <begin position="34"/>
        <end position="55"/>
    </location>
</feature>
<proteinExistence type="predicted"/>
<keyword evidence="3" id="KW-1185">Reference proteome</keyword>
<dbReference type="InParanoid" id="A0A165L7K7"/>
<protein>
    <submittedName>
        <fullName evidence="2">Uncharacterized protein</fullName>
    </submittedName>
</protein>
<feature type="compositionally biased region" description="Low complexity" evidence="1">
    <location>
        <begin position="34"/>
        <end position="48"/>
    </location>
</feature>
<evidence type="ECO:0000313" key="2">
    <source>
        <dbReference type="EMBL" id="KZV97467.1"/>
    </source>
</evidence>
<dbReference type="Proteomes" id="UP000077266">
    <property type="component" value="Unassembled WGS sequence"/>
</dbReference>
<organism evidence="2 3">
    <name type="scientific">Exidia glandulosa HHB12029</name>
    <dbReference type="NCBI Taxonomy" id="1314781"/>
    <lineage>
        <taxon>Eukaryota</taxon>
        <taxon>Fungi</taxon>
        <taxon>Dikarya</taxon>
        <taxon>Basidiomycota</taxon>
        <taxon>Agaricomycotina</taxon>
        <taxon>Agaricomycetes</taxon>
        <taxon>Auriculariales</taxon>
        <taxon>Exidiaceae</taxon>
        <taxon>Exidia</taxon>
    </lineage>
</organism>
<dbReference type="AlphaFoldDB" id="A0A165L7K7"/>
<gene>
    <name evidence="2" type="ORF">EXIGLDRAFT_730683</name>
</gene>
<evidence type="ECO:0000256" key="1">
    <source>
        <dbReference type="SAM" id="MobiDB-lite"/>
    </source>
</evidence>
<accession>A0A165L7K7</accession>
<reference evidence="2 3" key="1">
    <citation type="journal article" date="2016" name="Mol. Biol. Evol.">
        <title>Comparative Genomics of Early-Diverging Mushroom-Forming Fungi Provides Insights into the Origins of Lignocellulose Decay Capabilities.</title>
        <authorList>
            <person name="Nagy L.G."/>
            <person name="Riley R."/>
            <person name="Tritt A."/>
            <person name="Adam C."/>
            <person name="Daum C."/>
            <person name="Floudas D."/>
            <person name="Sun H."/>
            <person name="Yadav J.S."/>
            <person name="Pangilinan J."/>
            <person name="Larsson K.H."/>
            <person name="Matsuura K."/>
            <person name="Barry K."/>
            <person name="Labutti K."/>
            <person name="Kuo R."/>
            <person name="Ohm R.A."/>
            <person name="Bhattacharya S.S."/>
            <person name="Shirouzu T."/>
            <person name="Yoshinaga Y."/>
            <person name="Martin F.M."/>
            <person name="Grigoriev I.V."/>
            <person name="Hibbett D.S."/>
        </authorList>
    </citation>
    <scope>NUCLEOTIDE SEQUENCE [LARGE SCALE GENOMIC DNA]</scope>
    <source>
        <strain evidence="2 3">HHB12029</strain>
    </source>
</reference>
<name>A0A165L7K7_EXIGL</name>